<feature type="transmembrane region" description="Helical" evidence="6">
    <location>
        <begin position="162"/>
        <end position="182"/>
    </location>
</feature>
<feature type="transmembrane region" description="Helical" evidence="6">
    <location>
        <begin position="394"/>
        <end position="415"/>
    </location>
</feature>
<dbReference type="EMBL" id="MFJA01000054">
    <property type="protein sequence ID" value="OGG02727.1"/>
    <property type="molecule type" value="Genomic_DNA"/>
</dbReference>
<dbReference type="STRING" id="1798371.A2W14_02250"/>
<keyword evidence="2" id="KW-1003">Cell membrane</keyword>
<keyword evidence="3 6" id="KW-0812">Transmembrane</keyword>
<name>A0A1F5YRX1_9BACT</name>
<feature type="transmembrane region" description="Helical" evidence="6">
    <location>
        <begin position="94"/>
        <end position="118"/>
    </location>
</feature>
<evidence type="ECO:0000256" key="3">
    <source>
        <dbReference type="ARBA" id="ARBA00022692"/>
    </source>
</evidence>
<protein>
    <recommendedName>
        <fullName evidence="9">Polysaccharide biosynthesis protein C-terminal domain-containing protein</fullName>
    </recommendedName>
</protein>
<accession>A0A1F5YRX1</accession>
<feature type="transmembrane region" description="Helical" evidence="6">
    <location>
        <begin position="20"/>
        <end position="42"/>
    </location>
</feature>
<dbReference type="PANTHER" id="PTHR30250">
    <property type="entry name" value="PST FAMILY PREDICTED COLANIC ACID TRANSPORTER"/>
    <property type="match status" value="1"/>
</dbReference>
<dbReference type="InterPro" id="IPR050833">
    <property type="entry name" value="Poly_Biosynth_Transport"/>
</dbReference>
<evidence type="ECO:0000313" key="8">
    <source>
        <dbReference type="Proteomes" id="UP000176665"/>
    </source>
</evidence>
<evidence type="ECO:0000256" key="4">
    <source>
        <dbReference type="ARBA" id="ARBA00022989"/>
    </source>
</evidence>
<organism evidence="7 8">
    <name type="scientific">Candidatus Gottesmanbacteria bacterium RBG_16_37_8</name>
    <dbReference type="NCBI Taxonomy" id="1798371"/>
    <lineage>
        <taxon>Bacteria</taxon>
        <taxon>Candidatus Gottesmaniibacteriota</taxon>
    </lineage>
</organism>
<dbReference type="Pfam" id="PF01943">
    <property type="entry name" value="Polysacc_synt"/>
    <property type="match status" value="1"/>
</dbReference>
<feature type="transmembrane region" description="Helical" evidence="6">
    <location>
        <begin position="261"/>
        <end position="284"/>
    </location>
</feature>
<dbReference type="GO" id="GO:0005886">
    <property type="term" value="C:plasma membrane"/>
    <property type="evidence" value="ECO:0007669"/>
    <property type="project" value="UniProtKB-SubCell"/>
</dbReference>
<feature type="transmembrane region" description="Helical" evidence="6">
    <location>
        <begin position="305"/>
        <end position="329"/>
    </location>
</feature>
<evidence type="ECO:0008006" key="9">
    <source>
        <dbReference type="Google" id="ProtNLM"/>
    </source>
</evidence>
<evidence type="ECO:0000256" key="1">
    <source>
        <dbReference type="ARBA" id="ARBA00004651"/>
    </source>
</evidence>
<keyword evidence="5 6" id="KW-0472">Membrane</keyword>
<comment type="subcellular location">
    <subcellularLocation>
        <location evidence="1">Cell membrane</location>
        <topology evidence="1">Multi-pass membrane protein</topology>
    </subcellularLocation>
</comment>
<proteinExistence type="predicted"/>
<reference evidence="7 8" key="1">
    <citation type="journal article" date="2016" name="Nat. Commun.">
        <title>Thousands of microbial genomes shed light on interconnected biogeochemical processes in an aquifer system.</title>
        <authorList>
            <person name="Anantharaman K."/>
            <person name="Brown C.T."/>
            <person name="Hug L.A."/>
            <person name="Sharon I."/>
            <person name="Castelle C.J."/>
            <person name="Probst A.J."/>
            <person name="Thomas B.C."/>
            <person name="Singh A."/>
            <person name="Wilkins M.J."/>
            <person name="Karaoz U."/>
            <person name="Brodie E.L."/>
            <person name="Williams K.H."/>
            <person name="Hubbard S.S."/>
            <person name="Banfield J.F."/>
        </authorList>
    </citation>
    <scope>NUCLEOTIDE SEQUENCE [LARGE SCALE GENOMIC DNA]</scope>
</reference>
<feature type="transmembrane region" description="Helical" evidence="6">
    <location>
        <begin position="369"/>
        <end position="388"/>
    </location>
</feature>
<dbReference type="AlphaFoldDB" id="A0A1F5YRX1"/>
<feature type="transmembrane region" description="Helical" evidence="6">
    <location>
        <begin position="335"/>
        <end position="362"/>
    </location>
</feature>
<feature type="transmembrane region" description="Helical" evidence="6">
    <location>
        <begin position="222"/>
        <end position="241"/>
    </location>
</feature>
<sequence>MINRIIKLILSKLAQNTYILIGGSVLEAIFSLFFIIITFRLLTVSQFGLFSVIVNFGQIVFTLTDFGIGRTMFNFIPYYHNSGDKKQAKQMMTVAIILRGVISLIVFTAMVLGAKFIARLVFKETTIASAYLSALTIIGFSLTSFITTALQTYEKFWQSAVVNISYAGIRLVMAIIFLAGAWQYNAASATLITVFACLFSFILGAVLLNLRDKIVLPNKKIFATFISFNNWLAVSRVFNGVAGRLDIQLLYYFAGPTATAIYSLAIRFTGYFITLANAFLTVIIPRLAIKQTRKELNSFVKKIGIAMGGLSIILILAAVVSRLLIPAVFGKNALAAIPVFQLLAIAHIPIIANLILSAILIYTLKIPEVFGKISILNFILVFILNLILIPKLNYFAPVIVLFSAGLILLVIYAVIIGKKFKELKIV</sequence>
<dbReference type="Proteomes" id="UP000176665">
    <property type="component" value="Unassembled WGS sequence"/>
</dbReference>
<feature type="transmembrane region" description="Helical" evidence="6">
    <location>
        <begin position="48"/>
        <end position="73"/>
    </location>
</feature>
<keyword evidence="4 6" id="KW-1133">Transmembrane helix</keyword>
<evidence type="ECO:0000256" key="5">
    <source>
        <dbReference type="ARBA" id="ARBA00023136"/>
    </source>
</evidence>
<evidence type="ECO:0000313" key="7">
    <source>
        <dbReference type="EMBL" id="OGG02727.1"/>
    </source>
</evidence>
<evidence type="ECO:0000256" key="2">
    <source>
        <dbReference type="ARBA" id="ARBA00022475"/>
    </source>
</evidence>
<feature type="transmembrane region" description="Helical" evidence="6">
    <location>
        <begin position="130"/>
        <end position="150"/>
    </location>
</feature>
<dbReference type="PANTHER" id="PTHR30250:SF11">
    <property type="entry name" value="O-ANTIGEN TRANSPORTER-RELATED"/>
    <property type="match status" value="1"/>
</dbReference>
<evidence type="ECO:0000256" key="6">
    <source>
        <dbReference type="SAM" id="Phobius"/>
    </source>
</evidence>
<feature type="transmembrane region" description="Helical" evidence="6">
    <location>
        <begin position="188"/>
        <end position="210"/>
    </location>
</feature>
<dbReference type="InterPro" id="IPR002797">
    <property type="entry name" value="Polysacc_synth"/>
</dbReference>
<gene>
    <name evidence="7" type="ORF">A2W14_02250</name>
</gene>
<comment type="caution">
    <text evidence="7">The sequence shown here is derived from an EMBL/GenBank/DDBJ whole genome shotgun (WGS) entry which is preliminary data.</text>
</comment>